<sequence>MKKGLIIILTLIIGFGLGWWFNEMNRFAEAVVADTNNPELDLKDSIITIKKSDIEQEDFDRFFYKFMIEPDFQISRVKFPLEFVGFKDGYPGSDTDTVYFTKDKWQHNSYYLDKQSIPIIYDNYQMKLQNTNERVFVWTGVENGINVKSFFKRIDGKWYLIKVEDLST</sequence>
<reference evidence="2" key="1">
    <citation type="journal article" date="2019" name="Int. J. Syst. Evol. Microbiol.">
        <title>The Global Catalogue of Microorganisms (GCM) 10K type strain sequencing project: providing services to taxonomists for standard genome sequencing and annotation.</title>
        <authorList>
            <consortium name="The Broad Institute Genomics Platform"/>
            <consortium name="The Broad Institute Genome Sequencing Center for Infectious Disease"/>
            <person name="Wu L."/>
            <person name="Ma J."/>
        </authorList>
    </citation>
    <scope>NUCLEOTIDE SEQUENCE [LARGE SCALE GENOMIC DNA]</scope>
    <source>
        <strain evidence="2">CCUG 60898</strain>
    </source>
</reference>
<comment type="caution">
    <text evidence="1">The sequence shown here is derived from an EMBL/GenBank/DDBJ whole genome shotgun (WGS) entry which is preliminary data.</text>
</comment>
<gene>
    <name evidence="1" type="ORF">ACFQ1G_01190</name>
</gene>
<organism evidence="1 2">
    <name type="scientific">Salinimicrobium gaetbulicola</name>
    <dbReference type="NCBI Taxonomy" id="999702"/>
    <lineage>
        <taxon>Bacteria</taxon>
        <taxon>Pseudomonadati</taxon>
        <taxon>Bacteroidota</taxon>
        <taxon>Flavobacteriia</taxon>
        <taxon>Flavobacteriales</taxon>
        <taxon>Flavobacteriaceae</taxon>
        <taxon>Salinimicrobium</taxon>
    </lineage>
</organism>
<dbReference type="InterPro" id="IPR025590">
    <property type="entry name" value="DUF4348"/>
</dbReference>
<dbReference type="Proteomes" id="UP001597100">
    <property type="component" value="Unassembled WGS sequence"/>
</dbReference>
<name>A0ABW3ICR1_9FLAO</name>
<accession>A0ABW3ICR1</accession>
<evidence type="ECO:0000313" key="1">
    <source>
        <dbReference type="EMBL" id="MFD0975392.1"/>
    </source>
</evidence>
<dbReference type="EMBL" id="JBHTJP010000014">
    <property type="protein sequence ID" value="MFD0975392.1"/>
    <property type="molecule type" value="Genomic_DNA"/>
</dbReference>
<keyword evidence="2" id="KW-1185">Reference proteome</keyword>
<protein>
    <submittedName>
        <fullName evidence="1">DUF4348 domain-containing protein</fullName>
    </submittedName>
</protein>
<dbReference type="RefSeq" id="WP_380736410.1">
    <property type="nucleotide sequence ID" value="NZ_JBHTJP010000014.1"/>
</dbReference>
<evidence type="ECO:0000313" key="2">
    <source>
        <dbReference type="Proteomes" id="UP001597100"/>
    </source>
</evidence>
<dbReference type="Pfam" id="PF14254">
    <property type="entry name" value="DUF4348"/>
    <property type="match status" value="1"/>
</dbReference>
<proteinExistence type="predicted"/>
<dbReference type="Gene3D" id="3.10.450.410">
    <property type="match status" value="1"/>
</dbReference>